<dbReference type="SUPFAM" id="SSF57903">
    <property type="entry name" value="FYVE/PHD zinc finger"/>
    <property type="match status" value="1"/>
</dbReference>
<dbReference type="InterPro" id="IPR006600">
    <property type="entry name" value="HTH_CenpB_DNA-bd_dom"/>
</dbReference>
<accession>A0AAU9TDK4</accession>
<dbReference type="PROSITE" id="PS51253">
    <property type="entry name" value="HTH_CENPB"/>
    <property type="match status" value="1"/>
</dbReference>
<comment type="caution">
    <text evidence="8">The sequence shown here is derived from an EMBL/GenBank/DDBJ whole genome shotgun (WGS) entry which is preliminary data.</text>
</comment>
<evidence type="ECO:0000259" key="7">
    <source>
        <dbReference type="PROSITE" id="PS51253"/>
    </source>
</evidence>
<dbReference type="SUPFAM" id="SSF46689">
    <property type="entry name" value="Homeodomain-like"/>
    <property type="match status" value="1"/>
</dbReference>
<dbReference type="PANTHER" id="PTHR19303:SF74">
    <property type="entry name" value="POGO TRANSPOSABLE ELEMENT WITH KRAB DOMAIN"/>
    <property type="match status" value="1"/>
</dbReference>
<dbReference type="Pfam" id="PF05225">
    <property type="entry name" value="HTH_psq"/>
    <property type="match status" value="1"/>
</dbReference>
<protein>
    <recommendedName>
        <fullName evidence="10">HTH CENPB-type domain-containing protein</fullName>
    </recommendedName>
</protein>
<comment type="subcellular location">
    <subcellularLocation>
        <location evidence="1 4">Nucleus</location>
    </subcellularLocation>
</comment>
<evidence type="ECO:0000256" key="3">
    <source>
        <dbReference type="ARBA" id="ARBA00023242"/>
    </source>
</evidence>
<keyword evidence="9" id="KW-1185">Reference proteome</keyword>
<evidence type="ECO:0000256" key="4">
    <source>
        <dbReference type="PROSITE-ProRule" id="PRU00320"/>
    </source>
</evidence>
<name>A0AAU9TDK4_EUPED</name>
<gene>
    <name evidence="8" type="ORF">EEDITHA_LOCUS1704</name>
</gene>
<feature type="DNA-binding region" description="H-T-H motif" evidence="4">
    <location>
        <begin position="29"/>
        <end position="49"/>
    </location>
</feature>
<dbReference type="InterPro" id="IPR007889">
    <property type="entry name" value="HTH_Psq"/>
</dbReference>
<organism evidence="8 9">
    <name type="scientific">Euphydryas editha</name>
    <name type="common">Edith's checkerspot</name>
    <dbReference type="NCBI Taxonomy" id="104508"/>
    <lineage>
        <taxon>Eukaryota</taxon>
        <taxon>Metazoa</taxon>
        <taxon>Ecdysozoa</taxon>
        <taxon>Arthropoda</taxon>
        <taxon>Hexapoda</taxon>
        <taxon>Insecta</taxon>
        <taxon>Pterygota</taxon>
        <taxon>Neoptera</taxon>
        <taxon>Endopterygota</taxon>
        <taxon>Lepidoptera</taxon>
        <taxon>Glossata</taxon>
        <taxon>Ditrysia</taxon>
        <taxon>Papilionoidea</taxon>
        <taxon>Nymphalidae</taxon>
        <taxon>Nymphalinae</taxon>
        <taxon>Euphydryas</taxon>
    </lineage>
</organism>
<feature type="compositionally biased region" description="Polar residues" evidence="5">
    <location>
        <begin position="522"/>
        <end position="544"/>
    </location>
</feature>
<dbReference type="GO" id="GO:0005634">
    <property type="term" value="C:nucleus"/>
    <property type="evidence" value="ECO:0007669"/>
    <property type="project" value="UniProtKB-SubCell"/>
</dbReference>
<keyword evidence="3 4" id="KW-0539">Nucleus</keyword>
<dbReference type="PROSITE" id="PS50960">
    <property type="entry name" value="HTH_PSQ"/>
    <property type="match status" value="1"/>
</dbReference>
<dbReference type="InterPro" id="IPR009057">
    <property type="entry name" value="Homeodomain-like_sf"/>
</dbReference>
<feature type="domain" description="HTH psq-type" evidence="6">
    <location>
        <begin position="1"/>
        <end position="53"/>
    </location>
</feature>
<dbReference type="EMBL" id="CAKOGL010000004">
    <property type="protein sequence ID" value="CAH2085201.1"/>
    <property type="molecule type" value="Genomic_DNA"/>
</dbReference>
<dbReference type="CDD" id="cd15489">
    <property type="entry name" value="PHD_SF"/>
    <property type="match status" value="1"/>
</dbReference>
<reference evidence="8" key="1">
    <citation type="submission" date="2022-03" db="EMBL/GenBank/DDBJ databases">
        <authorList>
            <person name="Tunstrom K."/>
        </authorList>
    </citation>
    <scope>NUCLEOTIDE SEQUENCE</scope>
</reference>
<feature type="region of interest" description="Disordered" evidence="5">
    <location>
        <begin position="406"/>
        <end position="439"/>
    </location>
</feature>
<evidence type="ECO:0000256" key="5">
    <source>
        <dbReference type="SAM" id="MobiDB-lite"/>
    </source>
</evidence>
<dbReference type="Proteomes" id="UP001153954">
    <property type="component" value="Unassembled WGS sequence"/>
</dbReference>
<dbReference type="InterPro" id="IPR013083">
    <property type="entry name" value="Znf_RING/FYVE/PHD"/>
</dbReference>
<sequence>MAKRGEYYAWNEESMKLALQALRKQEVGLNEASRIYGVPKATLKRRFDDKNVKSKEEKQIVGSTGDLTPELEEKFVNHILELERCLYGITPKDVRSLAYKIAEQKGLKHRFNKKKEMAGKKWYYGFLKRHPELSLRQPRATSFNRATAFNKPAVKDFFEKLEKVMNENGINDPRYIFNVDETGLTTIQRKPRKILAQKGKHQVGAITSGERGTTTTAVCCASAAGYFIPPLIIFKRKRAKDELKDGAPPGAIFAFNPESGYINKEIFFVWMQHFVESVKPTPEKKVLLILDGHTSHTKNLDAINYAKKHNVVLLSLPAHTSNKLQPLDTSFFRPLSCYFIDETEKWLRCNPGRCVTAFQISMLFGKAYARAASVGTASSGFKKSGIWPFNKDIFQDYEFIALAEDNDPQNDSENMDVDPLSLTSGTSNTVTAPQPAGPSVQPCISSIDIQNEPIVHTGIESQSQRTLELASSHIPVDSAVHTDYELNEQVPRTVVDVTQTHESPSAKTGVQTLRQVRRRHPQQTATSSSQISPNHLDMSSSSEHQNNDVRRSLVPSDSAMTNIVPTSQLEEPGPSKEAPLALISTLLVYLLEQERDLETAKTKKNKTKSQPQPKKVKKTVNKVHEDEVEQWFCKICLLCSIEDMIQCLACKCWVHEECACVKKGVKKYFCPACR</sequence>
<keyword evidence="2 4" id="KW-0238">DNA-binding</keyword>
<dbReference type="PANTHER" id="PTHR19303">
    <property type="entry name" value="TRANSPOSON"/>
    <property type="match status" value="1"/>
</dbReference>
<feature type="compositionally biased region" description="Acidic residues" evidence="5">
    <location>
        <begin position="406"/>
        <end position="416"/>
    </location>
</feature>
<dbReference type="InterPro" id="IPR004875">
    <property type="entry name" value="DDE_SF_endonuclease_dom"/>
</dbReference>
<evidence type="ECO:0000313" key="9">
    <source>
        <dbReference type="Proteomes" id="UP001153954"/>
    </source>
</evidence>
<evidence type="ECO:0000256" key="2">
    <source>
        <dbReference type="ARBA" id="ARBA00023125"/>
    </source>
</evidence>
<dbReference type="Gene3D" id="3.30.40.10">
    <property type="entry name" value="Zinc/RING finger domain, C3HC4 (zinc finger)"/>
    <property type="match status" value="1"/>
</dbReference>
<dbReference type="Pfam" id="PF03184">
    <property type="entry name" value="DDE_1"/>
    <property type="match status" value="1"/>
</dbReference>
<feature type="domain" description="HTH CENPB-type" evidence="7">
    <location>
        <begin position="59"/>
        <end position="136"/>
    </location>
</feature>
<feature type="region of interest" description="Disordered" evidence="5">
    <location>
        <begin position="499"/>
        <end position="559"/>
    </location>
</feature>
<proteinExistence type="predicted"/>
<evidence type="ECO:0000259" key="6">
    <source>
        <dbReference type="PROSITE" id="PS50960"/>
    </source>
</evidence>
<feature type="compositionally biased region" description="Polar residues" evidence="5">
    <location>
        <begin position="421"/>
        <end position="432"/>
    </location>
</feature>
<dbReference type="Gene3D" id="1.10.10.60">
    <property type="entry name" value="Homeodomain-like"/>
    <property type="match status" value="1"/>
</dbReference>
<dbReference type="InterPro" id="IPR050863">
    <property type="entry name" value="CenT-Element_Derived"/>
</dbReference>
<dbReference type="GO" id="GO:0003677">
    <property type="term" value="F:DNA binding"/>
    <property type="evidence" value="ECO:0007669"/>
    <property type="project" value="UniProtKB-UniRule"/>
</dbReference>
<dbReference type="AlphaFoldDB" id="A0AAU9TDK4"/>
<evidence type="ECO:0000313" key="8">
    <source>
        <dbReference type="EMBL" id="CAH2085201.1"/>
    </source>
</evidence>
<evidence type="ECO:0000256" key="1">
    <source>
        <dbReference type="ARBA" id="ARBA00004123"/>
    </source>
</evidence>
<feature type="compositionally biased region" description="Polar residues" evidence="5">
    <location>
        <begin position="499"/>
        <end position="514"/>
    </location>
</feature>
<evidence type="ECO:0008006" key="10">
    <source>
        <dbReference type="Google" id="ProtNLM"/>
    </source>
</evidence>
<dbReference type="InterPro" id="IPR011011">
    <property type="entry name" value="Znf_FYVE_PHD"/>
</dbReference>